<dbReference type="Gramene" id="RZC56221">
    <property type="protein sequence ID" value="RZC56221"/>
    <property type="gene ID" value="C5167_015072"/>
</dbReference>
<name>A0A4Y7J8F9_PAPSO</name>
<organism evidence="2 3">
    <name type="scientific">Papaver somniferum</name>
    <name type="common">Opium poppy</name>
    <dbReference type="NCBI Taxonomy" id="3469"/>
    <lineage>
        <taxon>Eukaryota</taxon>
        <taxon>Viridiplantae</taxon>
        <taxon>Streptophyta</taxon>
        <taxon>Embryophyta</taxon>
        <taxon>Tracheophyta</taxon>
        <taxon>Spermatophyta</taxon>
        <taxon>Magnoliopsida</taxon>
        <taxon>Ranunculales</taxon>
        <taxon>Papaveraceae</taxon>
        <taxon>Papaveroideae</taxon>
        <taxon>Papaver</taxon>
    </lineage>
</organism>
<dbReference type="AlphaFoldDB" id="A0A4Y7J8F9"/>
<accession>A0A4Y7J8F9</accession>
<feature type="compositionally biased region" description="Polar residues" evidence="1">
    <location>
        <begin position="47"/>
        <end position="76"/>
    </location>
</feature>
<keyword evidence="3" id="KW-1185">Reference proteome</keyword>
<proteinExistence type="predicted"/>
<protein>
    <submittedName>
        <fullName evidence="2">Uncharacterized protein</fullName>
    </submittedName>
</protein>
<feature type="region of interest" description="Disordered" evidence="1">
    <location>
        <begin position="1"/>
        <end position="76"/>
    </location>
</feature>
<evidence type="ECO:0000256" key="1">
    <source>
        <dbReference type="SAM" id="MobiDB-lite"/>
    </source>
</evidence>
<feature type="compositionally biased region" description="Polar residues" evidence="1">
    <location>
        <begin position="9"/>
        <end position="24"/>
    </location>
</feature>
<feature type="region of interest" description="Disordered" evidence="1">
    <location>
        <begin position="110"/>
        <end position="135"/>
    </location>
</feature>
<dbReference type="Proteomes" id="UP000316621">
    <property type="component" value="Chromosome 3"/>
</dbReference>
<feature type="compositionally biased region" description="Basic and acidic residues" evidence="1">
    <location>
        <begin position="35"/>
        <end position="45"/>
    </location>
</feature>
<gene>
    <name evidence="2" type="ORF">C5167_015072</name>
</gene>
<dbReference type="EMBL" id="CM010717">
    <property type="protein sequence ID" value="RZC56221.1"/>
    <property type="molecule type" value="Genomic_DNA"/>
</dbReference>
<evidence type="ECO:0000313" key="2">
    <source>
        <dbReference type="EMBL" id="RZC56221.1"/>
    </source>
</evidence>
<reference evidence="2 3" key="1">
    <citation type="journal article" date="2018" name="Science">
        <title>The opium poppy genome and morphinan production.</title>
        <authorList>
            <person name="Guo L."/>
            <person name="Winzer T."/>
            <person name="Yang X."/>
            <person name="Li Y."/>
            <person name="Ning Z."/>
            <person name="He Z."/>
            <person name="Teodor R."/>
            <person name="Lu Y."/>
            <person name="Bowser T.A."/>
            <person name="Graham I.A."/>
            <person name="Ye K."/>
        </authorList>
    </citation>
    <scope>NUCLEOTIDE SEQUENCE [LARGE SCALE GENOMIC DNA]</scope>
    <source>
        <strain evidence="3">cv. HN1</strain>
        <tissue evidence="2">Leaves</tissue>
    </source>
</reference>
<sequence length="135" mass="14922">MEDGVDSSRGVTNASSSNTEISPSEENLDLELEDAEVRKDKRIKGEVTQNNPPQNNYSPFNLNSSNTQNNPIFQSVGNRAEDSIDYGDLPTEHRMEYQLNPINDNRSMAVDSAESEHNGTAAQNHYGNAASFTQE</sequence>
<evidence type="ECO:0000313" key="3">
    <source>
        <dbReference type="Proteomes" id="UP000316621"/>
    </source>
</evidence>
<feature type="compositionally biased region" description="Polar residues" evidence="1">
    <location>
        <begin position="118"/>
        <end position="135"/>
    </location>
</feature>